<dbReference type="EMBL" id="LIPY01000102">
    <property type="protein sequence ID" value="KWX77262.1"/>
    <property type="molecule type" value="Genomic_DNA"/>
</dbReference>
<evidence type="ECO:0000313" key="2">
    <source>
        <dbReference type="EMBL" id="SDM15901.1"/>
    </source>
</evidence>
<reference evidence="2 4" key="2">
    <citation type="submission" date="2016-10" db="EMBL/GenBank/DDBJ databases">
        <authorList>
            <person name="de Groot N.N."/>
        </authorList>
    </citation>
    <scope>NUCLEOTIDE SEQUENCE [LARGE SCALE GENOMIC DNA]</scope>
    <source>
        <strain evidence="2 4">CGMCC 1.10239</strain>
    </source>
</reference>
<dbReference type="EMBL" id="FNGM01000009">
    <property type="protein sequence ID" value="SDM15901.1"/>
    <property type="molecule type" value="Genomic_DNA"/>
</dbReference>
<sequence>MRRLLCLRFKARQPLQAPLWVNPAWRVRNNGRNAVVKAAGGSELGNNGRNAVVKAAGGSELGNNGRNAVVKAAGGRELETTAEMPLFWSSDLLR</sequence>
<evidence type="ECO:0000313" key="4">
    <source>
        <dbReference type="Proteomes" id="UP000182783"/>
    </source>
</evidence>
<organism evidence="2 4">
    <name type="scientific">Paenibacillus jilunlii</name>
    <dbReference type="NCBI Taxonomy" id="682956"/>
    <lineage>
        <taxon>Bacteria</taxon>
        <taxon>Bacillati</taxon>
        <taxon>Bacillota</taxon>
        <taxon>Bacilli</taxon>
        <taxon>Bacillales</taxon>
        <taxon>Paenibacillaceae</taxon>
        <taxon>Paenibacillus</taxon>
    </lineage>
</organism>
<dbReference type="Proteomes" id="UP000070252">
    <property type="component" value="Unassembled WGS sequence"/>
</dbReference>
<dbReference type="RefSeq" id="WP_062521773.1">
    <property type="nucleotide sequence ID" value="NZ_CP048429.1"/>
</dbReference>
<evidence type="ECO:0000313" key="3">
    <source>
        <dbReference type="Proteomes" id="UP000070252"/>
    </source>
</evidence>
<reference evidence="1 3" key="1">
    <citation type="submission" date="2015-08" db="EMBL/GenBank/DDBJ databases">
        <title>Genome of Paenibacillus jilunlii.</title>
        <authorList>
            <person name="Sant'Anna F.H."/>
            <person name="Ambrosini A."/>
            <person name="Souza R."/>
            <person name="Bach E."/>
            <person name="Fernandes G."/>
            <person name="Balsanelli E."/>
            <person name="Baura V.A."/>
            <person name="Pedrosa F.O."/>
            <person name="Souza E.M."/>
            <person name="Passaglia L."/>
        </authorList>
    </citation>
    <scope>NUCLEOTIDE SEQUENCE [LARGE SCALE GENOMIC DNA]</scope>
    <source>
        <strain evidence="1 3">DSM 23019</strain>
    </source>
</reference>
<gene>
    <name evidence="1" type="ORF">AML91_08090</name>
    <name evidence="2" type="ORF">SAMN05216191_109186</name>
</gene>
<name>A0A1G9QYG0_9BACL</name>
<dbReference type="Proteomes" id="UP000182783">
    <property type="component" value="Unassembled WGS sequence"/>
</dbReference>
<evidence type="ECO:0000313" key="1">
    <source>
        <dbReference type="EMBL" id="KWX77262.1"/>
    </source>
</evidence>
<proteinExistence type="predicted"/>
<accession>A0A1G9QYG0</accession>
<dbReference type="AlphaFoldDB" id="A0A1G9QYG0"/>
<keyword evidence="3" id="KW-1185">Reference proteome</keyword>
<protein>
    <submittedName>
        <fullName evidence="2">Uncharacterized protein</fullName>
    </submittedName>
</protein>